<dbReference type="EMBL" id="JBAWTH010000027">
    <property type="protein sequence ID" value="KAL2285909.1"/>
    <property type="molecule type" value="Genomic_DNA"/>
</dbReference>
<reference evidence="1 2" key="1">
    <citation type="submission" date="2024-03" db="EMBL/GenBank/DDBJ databases">
        <title>A high-quality draft genome sequence of Diaporthe vaccinii, a causative agent of upright dieback and viscid rot disease in cranberry plants.</title>
        <authorList>
            <person name="Sarrasin M."/>
            <person name="Lang B.F."/>
            <person name="Burger G."/>
        </authorList>
    </citation>
    <scope>NUCLEOTIDE SEQUENCE [LARGE SCALE GENOMIC DNA]</scope>
    <source>
        <strain evidence="1 2">IS7</strain>
    </source>
</reference>
<protein>
    <submittedName>
        <fullName evidence="1">Uncharacterized protein</fullName>
    </submittedName>
</protein>
<proteinExistence type="predicted"/>
<comment type="caution">
    <text evidence="1">The sequence shown here is derived from an EMBL/GenBank/DDBJ whole genome shotgun (WGS) entry which is preliminary data.</text>
</comment>
<dbReference type="Proteomes" id="UP001600888">
    <property type="component" value="Unassembled WGS sequence"/>
</dbReference>
<sequence length="190" mass="21565">MEAHSHRMYSFDLLKPNGPGYTQPFFPSNFVYVRTFSGSTQRYYTFVTCLVSQPGLRTIVVKGEKYSSRRGYHVLADDALPEMPTPSFLHLSPDDAAFEHISTTKDLNQKYLLQFARDEDITTESLETVHNRPGGDGAIGIYQTNEDQDGFQRAFGFGTEISLKWSGSTEINDSFFSYERLMLKKVESDA</sequence>
<organism evidence="1 2">
    <name type="scientific">Diaporthe vaccinii</name>
    <dbReference type="NCBI Taxonomy" id="105482"/>
    <lineage>
        <taxon>Eukaryota</taxon>
        <taxon>Fungi</taxon>
        <taxon>Dikarya</taxon>
        <taxon>Ascomycota</taxon>
        <taxon>Pezizomycotina</taxon>
        <taxon>Sordariomycetes</taxon>
        <taxon>Sordariomycetidae</taxon>
        <taxon>Diaporthales</taxon>
        <taxon>Diaporthaceae</taxon>
        <taxon>Diaporthe</taxon>
        <taxon>Diaporthe eres species complex</taxon>
    </lineage>
</organism>
<keyword evidence="2" id="KW-1185">Reference proteome</keyword>
<name>A0ABR4EU02_9PEZI</name>
<accession>A0ABR4EU02</accession>
<evidence type="ECO:0000313" key="2">
    <source>
        <dbReference type="Proteomes" id="UP001600888"/>
    </source>
</evidence>
<evidence type="ECO:0000313" key="1">
    <source>
        <dbReference type="EMBL" id="KAL2285909.1"/>
    </source>
</evidence>
<gene>
    <name evidence="1" type="ORF">FJTKL_07402</name>
</gene>